<dbReference type="STRING" id="983967.A0A1E4SSN5"/>
<sequence length="1149" mass="128296">MTSPFPGSYDQVSSRISYSQKTGAPRVTIEKSPSPPAETSLSSVLSPRRYSLSNTISNGNKGRSRSNSLKMVRQRLQSFSSISGGTNSVNNAINQAGFGSGTYSPRGSFDMHSFNVSTDDLTSEPGPDYVASNLETYNEILINYLIEQGLNINPLSMKSKKLNKNFMKLSSSKGTLNNIHSFLTGNGQILFVPYNPAKKREQLSDEANEVDDEGDDDDSESDNEENTNNSSTTDPKQKKNTHLHHNVTNHTFAVIIKLSKMQSLTSIVKAQYFADATTNWISGILVENSKGSQKTSFKEKYKVSKTIDWDLDLKNPDCFIPFKDPESNMDDLESAVMSTTSTRDSLDFYCSDEPTQNVRRFEVLSPNDYQNELDDNGKLLTKHESLFTNTNIESKNFQPGYYIFLLPVVYPLNTPESIKTPLASITHHLVLQTEKSQYIPSLLPPPTALHSTSPHHQRYDDLDIVDSSSISTSANTAKSFFKKIHRRQSSSSKEVKDGNGKDHKSNNNTSPVYEFEYELPIVRLPPSDATSTLNKSIYVNKIWNDSLNYELLLPKKYIQLSPRSGISDNFMKATTFVLQMKLIPLVKNLSLKRIKVNVVEKITYVSKDKKYETEVGTVDRTGIKERTATLLEIKTKEKGASSALNTQVIKGCVNDNLMTCCYNNGKINTNDHSNNNKSRSRSGSMNILHPNSKRMSRYQESSGSSNTVNNEDEETIITNPVKLQCPISFIANDDTKFVSEIHQALCKGSTDISDLGESGNGDDLSIFSVTSHNTLDNTSSVAMNDEDGNNNSNSGWLSKSPILSPMLAPKKSTANKPSLKEEEKNSEFSFYPDITFHNINIRHRLQICFRISKPDDVLKNSDGEPKMHHYEVIVDTPIVFVSPFCVQDNLELPSYDYAVKANGFNDNDNHRDNSETEFKFVRHNEDDDVEEEGLPTFEEAILLPSSPMLSSYSVSNDLSNTTDSTTMLSQSPFSIGSASPPASFLSHNQSIVRNDSVYFNNLDSLIQGDIIDDRLFSKKDIKPSNPGGQLSNLLKPTPIIPPAPSIMINGNNSGLELQHIPSRSSLEYYESDLPTYQAVMEEDSNNLVETMGLLSDDDEEERKQHQSLLQQSGYEDEENDTFDFESDVRSLRTLNDIQGLSVTQANRIL</sequence>
<feature type="compositionally biased region" description="Polar residues" evidence="1">
    <location>
        <begin position="1"/>
        <end position="22"/>
    </location>
</feature>
<gene>
    <name evidence="3" type="ORF">CANARDRAFT_205045</name>
</gene>
<dbReference type="InterPro" id="IPR011022">
    <property type="entry name" value="Arrestin_C-like"/>
</dbReference>
<dbReference type="Proteomes" id="UP000094801">
    <property type="component" value="Unassembled WGS sequence"/>
</dbReference>
<feature type="region of interest" description="Disordered" evidence="1">
    <location>
        <begin position="778"/>
        <end position="824"/>
    </location>
</feature>
<name>A0A1E4SSN5_9ASCO</name>
<feature type="region of interest" description="Disordered" evidence="1">
    <location>
        <begin position="668"/>
        <end position="710"/>
    </location>
</feature>
<feature type="compositionally biased region" description="Acidic residues" evidence="1">
    <location>
        <begin position="204"/>
        <end position="225"/>
    </location>
</feature>
<feature type="domain" description="Arrestin C-terminal-like" evidence="2">
    <location>
        <begin position="543"/>
        <end position="884"/>
    </location>
</feature>
<evidence type="ECO:0000259" key="2">
    <source>
        <dbReference type="SMART" id="SM01017"/>
    </source>
</evidence>
<feature type="region of interest" description="Disordered" evidence="1">
    <location>
        <begin position="1096"/>
        <end position="1119"/>
    </location>
</feature>
<feature type="compositionally biased region" description="Low complexity" evidence="1">
    <location>
        <begin position="670"/>
        <end position="686"/>
    </location>
</feature>
<feature type="compositionally biased region" description="Basic and acidic residues" evidence="1">
    <location>
        <begin position="493"/>
        <end position="505"/>
    </location>
</feature>
<feature type="region of interest" description="Disordered" evidence="1">
    <location>
        <begin position="484"/>
        <end position="510"/>
    </location>
</feature>
<evidence type="ECO:0000313" key="3">
    <source>
        <dbReference type="EMBL" id="ODV82526.1"/>
    </source>
</evidence>
<reference evidence="4" key="1">
    <citation type="submission" date="2016-04" db="EMBL/GenBank/DDBJ databases">
        <title>Comparative genomics of biotechnologically important yeasts.</title>
        <authorList>
            <consortium name="DOE Joint Genome Institute"/>
            <person name="Riley R."/>
            <person name="Haridas S."/>
            <person name="Wolfe K.H."/>
            <person name="Lopes M.R."/>
            <person name="Hittinger C.T."/>
            <person name="Goker M."/>
            <person name="Salamov A."/>
            <person name="Wisecaver J."/>
            <person name="Long T.M."/>
            <person name="Aerts A.L."/>
            <person name="Barry K."/>
            <person name="Choi C."/>
            <person name="Clum A."/>
            <person name="Coughlan A.Y."/>
            <person name="Deshpande S."/>
            <person name="Douglass A.P."/>
            <person name="Hanson S.J."/>
            <person name="Klenk H.-P."/>
            <person name="Labutti K."/>
            <person name="Lapidus A."/>
            <person name="Lindquist E."/>
            <person name="Lipzen A."/>
            <person name="Meier-Kolthoff J.P."/>
            <person name="Ohm R.A."/>
            <person name="Otillar R.P."/>
            <person name="Pangilinan J."/>
            <person name="Peng Y."/>
            <person name="Rokas A."/>
            <person name="Rosa C.A."/>
            <person name="Scheuner C."/>
            <person name="Sibirny A.A."/>
            <person name="Slot J.C."/>
            <person name="Stielow J.B."/>
            <person name="Sun H."/>
            <person name="Kurtzman C.P."/>
            <person name="Blackwell M."/>
            <person name="Grigoriev I.V."/>
            <person name="Jeffries T.W."/>
        </authorList>
    </citation>
    <scope>NUCLEOTIDE SEQUENCE [LARGE SCALE GENOMIC DNA]</scope>
    <source>
        <strain evidence="4">NRRL YB-2248</strain>
    </source>
</reference>
<dbReference type="AlphaFoldDB" id="A0A1E4SSN5"/>
<feature type="region of interest" description="Disordered" evidence="1">
    <location>
        <begin position="1"/>
        <end position="46"/>
    </location>
</feature>
<accession>A0A1E4SSN5</accession>
<dbReference type="SMART" id="SM01017">
    <property type="entry name" value="Arrestin_C"/>
    <property type="match status" value="1"/>
</dbReference>
<feature type="compositionally biased region" description="Polar residues" evidence="1">
    <location>
        <begin position="37"/>
        <end position="46"/>
    </location>
</feature>
<evidence type="ECO:0000256" key="1">
    <source>
        <dbReference type="SAM" id="MobiDB-lite"/>
    </source>
</evidence>
<feature type="compositionally biased region" description="Polar residues" evidence="1">
    <location>
        <begin position="698"/>
        <end position="709"/>
    </location>
</feature>
<organism evidence="3 4">
    <name type="scientific">[Candida] arabinofermentans NRRL YB-2248</name>
    <dbReference type="NCBI Taxonomy" id="983967"/>
    <lineage>
        <taxon>Eukaryota</taxon>
        <taxon>Fungi</taxon>
        <taxon>Dikarya</taxon>
        <taxon>Ascomycota</taxon>
        <taxon>Saccharomycotina</taxon>
        <taxon>Pichiomycetes</taxon>
        <taxon>Pichiales</taxon>
        <taxon>Pichiaceae</taxon>
        <taxon>Ogataea</taxon>
        <taxon>Ogataea/Candida clade</taxon>
    </lineage>
</organism>
<protein>
    <recommendedName>
        <fullName evidence="2">Arrestin C-terminal-like domain-containing protein</fullName>
    </recommendedName>
</protein>
<proteinExistence type="predicted"/>
<evidence type="ECO:0000313" key="4">
    <source>
        <dbReference type="Proteomes" id="UP000094801"/>
    </source>
</evidence>
<dbReference type="OrthoDB" id="2333384at2759"/>
<keyword evidence="4" id="KW-1185">Reference proteome</keyword>
<dbReference type="EMBL" id="KV453883">
    <property type="protein sequence ID" value="ODV82526.1"/>
    <property type="molecule type" value="Genomic_DNA"/>
</dbReference>
<feature type="region of interest" description="Disordered" evidence="1">
    <location>
        <begin position="201"/>
        <end position="244"/>
    </location>
</feature>